<proteinExistence type="predicted"/>
<dbReference type="Pfam" id="PF10677">
    <property type="entry name" value="DUF2490"/>
    <property type="match status" value="1"/>
</dbReference>
<organism evidence="1 2">
    <name type="scientific">Hymenobacter aranciens</name>
    <dbReference type="NCBI Taxonomy" id="3063996"/>
    <lineage>
        <taxon>Bacteria</taxon>
        <taxon>Pseudomonadati</taxon>
        <taxon>Bacteroidota</taxon>
        <taxon>Cytophagia</taxon>
        <taxon>Cytophagales</taxon>
        <taxon>Hymenobacteraceae</taxon>
        <taxon>Hymenobacter</taxon>
    </lineage>
</organism>
<accession>A0ABT9BL90</accession>
<keyword evidence="2" id="KW-1185">Reference proteome</keyword>
<protein>
    <submittedName>
        <fullName evidence="1">DUF2490 domain-containing protein</fullName>
    </submittedName>
</protein>
<dbReference type="Proteomes" id="UP001176429">
    <property type="component" value="Unassembled WGS sequence"/>
</dbReference>
<dbReference type="InterPro" id="IPR019619">
    <property type="entry name" value="DUF2490"/>
</dbReference>
<dbReference type="RefSeq" id="WP_305009224.1">
    <property type="nucleotide sequence ID" value="NZ_JAUQSY010000026.1"/>
</dbReference>
<sequence>MSDFNSIGWFVYQGDHKLGSQWEVHTEYQARRTRFVADWQQWLLRGGLYFKPMPRLKIGGGYAYCVTDPYGDHPIAAQGTFPEHRFYEDVILSDAVGYLLLSHRLRLEQRYVGIPGASGPLGNEAVWSRQNRIRYQLGFTFPLQGPTLDDNEWFASAFEEVFLNFGRNVGANSFNQNRVAVGLGYQFDRDFKVELQYLNQIWLHGGADKVTGLPVYEFNNGFRLALTYNLTFIEPSERPAERREDEE</sequence>
<evidence type="ECO:0000313" key="2">
    <source>
        <dbReference type="Proteomes" id="UP001176429"/>
    </source>
</evidence>
<dbReference type="EMBL" id="JAUQSY010000026">
    <property type="protein sequence ID" value="MDO7877767.1"/>
    <property type="molecule type" value="Genomic_DNA"/>
</dbReference>
<comment type="caution">
    <text evidence="1">The sequence shown here is derived from an EMBL/GenBank/DDBJ whole genome shotgun (WGS) entry which is preliminary data.</text>
</comment>
<reference evidence="1" key="1">
    <citation type="submission" date="2023-07" db="EMBL/GenBank/DDBJ databases">
        <authorList>
            <person name="Kim M.K."/>
        </authorList>
    </citation>
    <scope>NUCLEOTIDE SEQUENCE</scope>
    <source>
        <strain evidence="1">ASUV-10-1</strain>
    </source>
</reference>
<gene>
    <name evidence="1" type="ORF">Q5H93_23730</name>
</gene>
<evidence type="ECO:0000313" key="1">
    <source>
        <dbReference type="EMBL" id="MDO7877767.1"/>
    </source>
</evidence>
<name>A0ABT9BL90_9BACT</name>